<accession>A0ABX7R8B1</accession>
<gene>
    <name evidence="1" type="ORF">HIV01_009990</name>
</gene>
<dbReference type="RefSeq" id="WP_200606809.1">
    <property type="nucleotide sequence ID" value="NZ_CP071517.1"/>
</dbReference>
<keyword evidence="2" id="KW-1185">Reference proteome</keyword>
<evidence type="ECO:0000313" key="2">
    <source>
        <dbReference type="Proteomes" id="UP000663400"/>
    </source>
</evidence>
<organism evidence="1 2">
    <name type="scientific">Lysobacter arenosi</name>
    <dbReference type="NCBI Taxonomy" id="2795387"/>
    <lineage>
        <taxon>Bacteria</taxon>
        <taxon>Pseudomonadati</taxon>
        <taxon>Pseudomonadota</taxon>
        <taxon>Gammaproteobacteria</taxon>
        <taxon>Lysobacterales</taxon>
        <taxon>Lysobacteraceae</taxon>
        <taxon>Lysobacter</taxon>
    </lineage>
</organism>
<reference evidence="1 2" key="1">
    <citation type="submission" date="2021-02" db="EMBL/GenBank/DDBJ databases">
        <title>Lysobacter arenosi sp. nov., isolated from soil of gangwondo yeongwol, south Korea.</title>
        <authorList>
            <person name="Kim K.R."/>
            <person name="Kim K.H."/>
            <person name="Jeon C.O."/>
        </authorList>
    </citation>
    <scope>NUCLEOTIDE SEQUENCE [LARGE SCALE GENOMIC DNA]</scope>
    <source>
        <strain evidence="1 2">R7</strain>
    </source>
</reference>
<protein>
    <submittedName>
        <fullName evidence="1">Uncharacterized protein</fullName>
    </submittedName>
</protein>
<dbReference type="EMBL" id="CP071517">
    <property type="protein sequence ID" value="QSX73581.1"/>
    <property type="molecule type" value="Genomic_DNA"/>
</dbReference>
<proteinExistence type="predicted"/>
<evidence type="ECO:0000313" key="1">
    <source>
        <dbReference type="EMBL" id="QSX73581.1"/>
    </source>
</evidence>
<name>A0ABX7R8B1_9GAMM</name>
<dbReference type="Proteomes" id="UP000663400">
    <property type="component" value="Chromosome"/>
</dbReference>
<sequence length="87" mass="9804">MAPVPQPRFNPEYDEPLLREVEEVGHEHGLVFVTKTGLWPTLERQIAQYGYRTRALGAPYHGRVIFEVLPRDEVASGSSLHAPLPGR</sequence>